<dbReference type="SUPFAM" id="SSF81324">
    <property type="entry name" value="Voltage-gated potassium channels"/>
    <property type="match status" value="1"/>
</dbReference>
<dbReference type="OrthoDB" id="16692at2759"/>
<evidence type="ECO:0000313" key="10">
    <source>
        <dbReference type="EMBL" id="CDG69323.1"/>
    </source>
</evidence>
<feature type="transmembrane region" description="Helical" evidence="6">
    <location>
        <begin position="159"/>
        <end position="180"/>
    </location>
</feature>
<evidence type="ECO:0000259" key="9">
    <source>
        <dbReference type="PROSITE" id="PS51182"/>
    </source>
</evidence>
<dbReference type="Pfam" id="PF10409">
    <property type="entry name" value="PTEN_C2"/>
    <property type="match status" value="1"/>
</dbReference>
<keyword evidence="5 6" id="KW-0472">Membrane</keyword>
<evidence type="ECO:0000256" key="5">
    <source>
        <dbReference type="ARBA" id="ARBA00023136"/>
    </source>
</evidence>
<dbReference type="Pfam" id="PF22785">
    <property type="entry name" value="Tc-R-P"/>
    <property type="match status" value="1"/>
</dbReference>
<evidence type="ECO:0000256" key="4">
    <source>
        <dbReference type="ARBA" id="ARBA00022989"/>
    </source>
</evidence>
<protein>
    <submittedName>
        <fullName evidence="10">Phosphatidylinositol-3,4,5-trisphosphate 3-phosphatase TPTE2</fullName>
    </submittedName>
</protein>
<organism evidence="10">
    <name type="scientific">Hydra vulgaris</name>
    <name type="common">Hydra</name>
    <name type="synonym">Hydra attenuata</name>
    <dbReference type="NCBI Taxonomy" id="6087"/>
    <lineage>
        <taxon>Eukaryota</taxon>
        <taxon>Metazoa</taxon>
        <taxon>Cnidaria</taxon>
        <taxon>Hydrozoa</taxon>
        <taxon>Hydroidolina</taxon>
        <taxon>Anthoathecata</taxon>
        <taxon>Aplanulata</taxon>
        <taxon>Hydridae</taxon>
        <taxon>Hydra</taxon>
    </lineage>
</organism>
<dbReference type="Gene3D" id="1.20.120.350">
    <property type="entry name" value="Voltage-gated potassium channels. Chain C"/>
    <property type="match status" value="1"/>
</dbReference>
<feature type="domain" description="Tyrosine specific protein phosphatases" evidence="7">
    <location>
        <begin position="309"/>
        <end position="369"/>
    </location>
</feature>
<gene>
    <name evidence="10" type="primary">TPTE2</name>
</gene>
<dbReference type="PROSITE" id="PS50056">
    <property type="entry name" value="TYR_PHOSPHATASE_2"/>
    <property type="match status" value="1"/>
</dbReference>
<evidence type="ECO:0000256" key="2">
    <source>
        <dbReference type="ARBA" id="ARBA00022692"/>
    </source>
</evidence>
<dbReference type="PROSITE" id="PS00383">
    <property type="entry name" value="TYR_PHOSPHATASE_1"/>
    <property type="match status" value="1"/>
</dbReference>
<dbReference type="InterPro" id="IPR029023">
    <property type="entry name" value="Tensin_phosphatase"/>
</dbReference>
<dbReference type="InterPro" id="IPR005821">
    <property type="entry name" value="Ion_trans_dom"/>
</dbReference>
<dbReference type="CDD" id="cd14510">
    <property type="entry name" value="PTP_VSP_TPTE"/>
    <property type="match status" value="1"/>
</dbReference>
<evidence type="ECO:0000256" key="3">
    <source>
        <dbReference type="ARBA" id="ARBA00022801"/>
    </source>
</evidence>
<dbReference type="InterPro" id="IPR016130">
    <property type="entry name" value="Tyr_Pase_AS"/>
</dbReference>
<dbReference type="GO" id="GO:0016314">
    <property type="term" value="F:phosphatidylinositol-3,4,5-trisphosphate 3-phosphatase activity"/>
    <property type="evidence" value="ECO:0007669"/>
    <property type="project" value="TreeGrafter"/>
</dbReference>
<dbReference type="InterPro" id="IPR029021">
    <property type="entry name" value="Prot-tyrosine_phosphatase-like"/>
</dbReference>
<dbReference type="PROSITE" id="PS51181">
    <property type="entry name" value="PPASE_TENSIN"/>
    <property type="match status" value="1"/>
</dbReference>
<sequence length="558" mass="64438">MVSSNFKVNFHKEKMTDEDVLIFDDDDEWTFEDEDVKSTTINQSNGMEDIGVVENDIFIDKTLNDSSEHRAHIWNLDITSGRIRFKLHRIVDHIVSRIFSICLVLLDIIFVLIALISNNNANDKVYSYITLAIVTYFMGELTIRIFVWGPEFFHHRLEIVDMVVIILSFLTAVIFEVITLDENAKYGKLVVAFRLLRILLLIRVFTGQKHVKKATRNLISQNKRRYVKDGFDLDLTYVTDRVIAMSFPSSGKTSLYRNPISEVARFFNTKHPGHYKIYNLCSERHYDTSYFHDNVERVLVDDHNVPRLSQLLQFCHSAFDWMKKDENNVLVVHCKGGKGRTGTCVAAWLLFSGQFKSAEKALHYFGLRRTDKAKGERFQGVETPCQSRYVGYFEKILNDMKGRLPVPKPVVLKSLKITGIKSVGNGNGSDLRMEVIVNGHVIFELNFKVPINCKISLKGSDTLVVKFNLDDFPVLSGDVKFKFHSSNPTVPKVYDNCAFFFWLHTSMITNKKFHLARNEISNCHKSKTWKIYPKNFEITLKFVEKNNSSIDVYEKNTE</sequence>
<dbReference type="PANTHER" id="PTHR12305:SF60">
    <property type="entry name" value="PHOSPHATIDYLINOSITOL 3,4,5-TRISPHOSPHATE 3-PHOSPHATASE TPTE2-RELATED"/>
    <property type="match status" value="1"/>
</dbReference>
<reference evidence="10" key="1">
    <citation type="journal article" date="2013" name="Genome Biol. Evol.">
        <title>Punctuated emergences of genetic and phenotypic innovations in eumetazoan, bilaterian, euteleostome, and hominidae ancestors.</title>
        <authorList>
            <person name="Wenger Y."/>
            <person name="Galliot B."/>
        </authorList>
    </citation>
    <scope>NUCLEOTIDE SEQUENCE</scope>
    <source>
        <tissue evidence="10">Whole animals</tissue>
    </source>
</reference>
<dbReference type="EMBL" id="HAAD01003091">
    <property type="protein sequence ID" value="CDG69323.1"/>
    <property type="molecule type" value="mRNA"/>
</dbReference>
<dbReference type="PROSITE" id="PS51182">
    <property type="entry name" value="C2_TENSIN"/>
    <property type="match status" value="1"/>
</dbReference>
<feature type="transmembrane region" description="Helical" evidence="6">
    <location>
        <begin position="94"/>
        <end position="116"/>
    </location>
</feature>
<dbReference type="InterPro" id="IPR000387">
    <property type="entry name" value="Tyr_Pase_dom"/>
</dbReference>
<name>T2MAK1_HYDVU</name>
<evidence type="ECO:0000256" key="1">
    <source>
        <dbReference type="ARBA" id="ARBA00004141"/>
    </source>
</evidence>
<dbReference type="PANTHER" id="PTHR12305">
    <property type="entry name" value="PHOSPHATASE WITH HOMOLOGY TO TENSIN"/>
    <property type="match status" value="1"/>
</dbReference>
<dbReference type="AlphaFoldDB" id="T2MAK1"/>
<dbReference type="GO" id="GO:0005829">
    <property type="term" value="C:cytosol"/>
    <property type="evidence" value="ECO:0007669"/>
    <property type="project" value="TreeGrafter"/>
</dbReference>
<accession>T2MAK1</accession>
<dbReference type="InterPro" id="IPR035892">
    <property type="entry name" value="C2_domain_sf"/>
</dbReference>
<dbReference type="OMA" id="EFAVEIY"/>
<feature type="domain" description="C2 tensin-type" evidence="9">
    <location>
        <begin position="407"/>
        <end position="545"/>
    </location>
</feature>
<keyword evidence="2 6" id="KW-0812">Transmembrane</keyword>
<dbReference type="InterPro" id="IPR027359">
    <property type="entry name" value="Volt_channel_dom_sf"/>
</dbReference>
<proteinExistence type="evidence at transcript level"/>
<comment type="subcellular location">
    <subcellularLocation>
        <location evidence="1">Membrane</location>
        <topology evidence="1">Multi-pass membrane protein</topology>
    </subcellularLocation>
</comment>
<dbReference type="Gene3D" id="3.90.190.10">
    <property type="entry name" value="Protein tyrosine phosphatase superfamily"/>
    <property type="match status" value="1"/>
</dbReference>
<evidence type="ECO:0000256" key="6">
    <source>
        <dbReference type="SAM" id="Phobius"/>
    </source>
</evidence>
<dbReference type="SUPFAM" id="SSF52799">
    <property type="entry name" value="(Phosphotyrosine protein) phosphatases II"/>
    <property type="match status" value="1"/>
</dbReference>
<keyword evidence="4 6" id="KW-1133">Transmembrane helix</keyword>
<evidence type="ECO:0000259" key="8">
    <source>
        <dbReference type="PROSITE" id="PS51181"/>
    </source>
</evidence>
<feature type="domain" description="Phosphatase tensin-type" evidence="8">
    <location>
        <begin position="224"/>
        <end position="400"/>
    </location>
</feature>
<dbReference type="InterPro" id="IPR045102">
    <property type="entry name" value="PTP_VSP_TPTE"/>
</dbReference>
<dbReference type="Pfam" id="PF00520">
    <property type="entry name" value="Ion_trans"/>
    <property type="match status" value="1"/>
</dbReference>
<feature type="transmembrane region" description="Helical" evidence="6">
    <location>
        <begin position="128"/>
        <end position="147"/>
    </location>
</feature>
<dbReference type="InterPro" id="IPR051281">
    <property type="entry name" value="Dual-spec_lipid-protein_phosph"/>
</dbReference>
<dbReference type="Gene3D" id="2.60.40.1110">
    <property type="match status" value="1"/>
</dbReference>
<dbReference type="FunFam" id="2.60.40.1110:FF:000004">
    <property type="entry name" value="Voltage-sensor containing phosphatase"/>
    <property type="match status" value="1"/>
</dbReference>
<keyword evidence="3" id="KW-0378">Hydrolase</keyword>
<evidence type="ECO:0000259" key="7">
    <source>
        <dbReference type="PROSITE" id="PS50056"/>
    </source>
</evidence>
<dbReference type="InterPro" id="IPR014020">
    <property type="entry name" value="Tensin_C2-dom"/>
</dbReference>
<dbReference type="GO" id="GO:0016020">
    <property type="term" value="C:membrane"/>
    <property type="evidence" value="ECO:0007669"/>
    <property type="project" value="UniProtKB-SubCell"/>
</dbReference>
<dbReference type="SUPFAM" id="SSF49562">
    <property type="entry name" value="C2 domain (Calcium/lipid-binding domain, CaLB)"/>
    <property type="match status" value="1"/>
</dbReference>
<dbReference type="KEGG" id="hmg:100214915"/>
<dbReference type="SMART" id="SM01326">
    <property type="entry name" value="PTEN_C2"/>
    <property type="match status" value="1"/>
</dbReference>